<dbReference type="STRING" id="869754.A0A1A0H7M6"/>
<evidence type="ECO:0000313" key="2">
    <source>
        <dbReference type="EMBL" id="OBA20099.1"/>
    </source>
</evidence>
<dbReference type="InterPro" id="IPR007074">
    <property type="entry name" value="LicD/FKTN/FKRP_NTP_transf"/>
</dbReference>
<sequence length="582" mass="67555">MSFTKFYQKRIAVVVLILLCFLLSFINSLFKDISDNLLDDISIELQAKSKFDPRAITYELFSYIQSKSTSSSLGGRALQRTSLLDNQNGIYFHWDDWVNLSPGNSYLEKAREYNPDGACELGLCKFSQVNPYFMESYDTKVNRAMTNLYCVKDIPKRILVATDTGYFELPVTGKRRLALLDAEEKFSKTIKFLKYQPVRKSIDISPQDFNFDIDKEILSLKEASAIREILVEDKEHLKFLEASNLMVDLADRFFKYPWIYSDIVAGRSHHTSFPFFKRFISSKERQSVIQHMVRAWFQFSETSGVNTWVNYGSLLGWAYNGVNLPWDTDVDIQIPIAQLDKLSRRFNSTIITENPRYGNAKYLFEVSPTYTRQGNGRNFIDARFIEINTGLYIDISVLAHTGDQPPQSLLSSLSDEEKMRAIPVHCKNWNWHILDEILPIRLTYFEDSPVYIPNNILSILLRKYGSDSFTSRLLFNGHHYDKQLKLWIPDTEDSRGCVLNPNSLGTRALSNECKSSWIEDEFKIVHDAAKCHDMFDSDIDRSAAETVHDYPKLTLTRKDPYDYFQDIIERKTNDLGWFVEQY</sequence>
<dbReference type="OrthoDB" id="444255at2759"/>
<reference evidence="2 3" key="1">
    <citation type="submission" date="2016-05" db="EMBL/GenBank/DDBJ databases">
        <title>Comparative genomics of biotechnologically important yeasts.</title>
        <authorList>
            <consortium name="DOE Joint Genome Institute"/>
            <person name="Riley R."/>
            <person name="Haridas S."/>
            <person name="Wolfe K.H."/>
            <person name="Lopes M.R."/>
            <person name="Hittinger C.T."/>
            <person name="Goker M."/>
            <person name="Salamov A."/>
            <person name="Wisecaver J."/>
            <person name="Long T.M."/>
            <person name="Aerts A.L."/>
            <person name="Barry K."/>
            <person name="Choi C."/>
            <person name="Clum A."/>
            <person name="Coughlan A.Y."/>
            <person name="Deshpande S."/>
            <person name="Douglass A.P."/>
            <person name="Hanson S.J."/>
            <person name="Klenk H.-P."/>
            <person name="LaButti K."/>
            <person name="Lapidus A."/>
            <person name="Lindquist E."/>
            <person name="Lipzen A."/>
            <person name="Meier-kolthoff J.P."/>
            <person name="Ohm R.A."/>
            <person name="Otillar R.P."/>
            <person name="Pangilinan J."/>
            <person name="Peng Y."/>
            <person name="Rokas A."/>
            <person name="Rosa C.A."/>
            <person name="Scheuner C."/>
            <person name="Sibirny A.A."/>
            <person name="Slot J.C."/>
            <person name="Stielow J.B."/>
            <person name="Sun H."/>
            <person name="Kurtzman C.P."/>
            <person name="Blackwell M."/>
            <person name="Grigoriev I.V."/>
            <person name="Jeffries T.W."/>
        </authorList>
    </citation>
    <scope>NUCLEOTIDE SEQUENCE [LARGE SCALE GENOMIC DNA]</scope>
    <source>
        <strain evidence="2 3">NRRL YB-4993</strain>
    </source>
</reference>
<proteinExistence type="predicted"/>
<evidence type="ECO:0000259" key="1">
    <source>
        <dbReference type="Pfam" id="PF04991"/>
    </source>
</evidence>
<dbReference type="PANTHER" id="PTHR43404:SF1">
    <property type="entry name" value="MNN4P"/>
    <property type="match status" value="1"/>
</dbReference>
<accession>A0A1A0H7M6</accession>
<protein>
    <recommendedName>
        <fullName evidence="1">LicD/FKTN/FKRP nucleotidyltransferase domain-containing protein</fullName>
    </recommendedName>
</protein>
<organism evidence="2 3">
    <name type="scientific">Metschnikowia bicuspidata var. bicuspidata NRRL YB-4993</name>
    <dbReference type="NCBI Taxonomy" id="869754"/>
    <lineage>
        <taxon>Eukaryota</taxon>
        <taxon>Fungi</taxon>
        <taxon>Dikarya</taxon>
        <taxon>Ascomycota</taxon>
        <taxon>Saccharomycotina</taxon>
        <taxon>Pichiomycetes</taxon>
        <taxon>Metschnikowiaceae</taxon>
        <taxon>Metschnikowia</taxon>
    </lineage>
</organism>
<dbReference type="PANTHER" id="PTHR43404">
    <property type="entry name" value="LIPOPOLYSACCHARIDE CHOLINEPHOSPHOTRANSFERASE LICD"/>
    <property type="match status" value="1"/>
</dbReference>
<dbReference type="GO" id="GO:0009100">
    <property type="term" value="P:glycoprotein metabolic process"/>
    <property type="evidence" value="ECO:0007669"/>
    <property type="project" value="UniProtKB-ARBA"/>
</dbReference>
<dbReference type="EMBL" id="LXTC01000005">
    <property type="protein sequence ID" value="OBA20099.1"/>
    <property type="molecule type" value="Genomic_DNA"/>
</dbReference>
<dbReference type="AlphaFoldDB" id="A0A1A0H7M6"/>
<keyword evidence="3" id="KW-1185">Reference proteome</keyword>
<dbReference type="RefSeq" id="XP_018710624.1">
    <property type="nucleotide sequence ID" value="XM_018859058.1"/>
</dbReference>
<dbReference type="Pfam" id="PF04991">
    <property type="entry name" value="LicD"/>
    <property type="match status" value="1"/>
</dbReference>
<dbReference type="GeneID" id="30032034"/>
<gene>
    <name evidence="2" type="ORF">METBIDRAFT_79397</name>
</gene>
<evidence type="ECO:0000313" key="3">
    <source>
        <dbReference type="Proteomes" id="UP000092555"/>
    </source>
</evidence>
<name>A0A1A0H7M6_9ASCO</name>
<feature type="domain" description="LicD/FKTN/FKRP nucleotidyltransferase" evidence="1">
    <location>
        <begin position="303"/>
        <end position="409"/>
    </location>
</feature>
<dbReference type="Proteomes" id="UP000092555">
    <property type="component" value="Unassembled WGS sequence"/>
</dbReference>
<dbReference type="InterPro" id="IPR052942">
    <property type="entry name" value="LPS_cholinephosphotransferase"/>
</dbReference>
<comment type="caution">
    <text evidence="2">The sequence shown here is derived from an EMBL/GenBank/DDBJ whole genome shotgun (WGS) entry which is preliminary data.</text>
</comment>